<evidence type="ECO:0000256" key="10">
    <source>
        <dbReference type="ARBA" id="ARBA00022840"/>
    </source>
</evidence>
<organism evidence="17 18">
    <name type="scientific">Lactonifactor longoviformis DSM 17459</name>
    <dbReference type="NCBI Taxonomy" id="1122155"/>
    <lineage>
        <taxon>Bacteria</taxon>
        <taxon>Bacillati</taxon>
        <taxon>Bacillota</taxon>
        <taxon>Clostridia</taxon>
        <taxon>Eubacteriales</taxon>
        <taxon>Clostridiaceae</taxon>
        <taxon>Lactonifactor</taxon>
    </lineage>
</organism>
<name>A0A1M4VVT2_9CLOT</name>
<proteinExistence type="predicted"/>
<dbReference type="SMART" id="SM00304">
    <property type="entry name" value="HAMP"/>
    <property type="match status" value="1"/>
</dbReference>
<dbReference type="Gene3D" id="3.30.565.10">
    <property type="entry name" value="Histidine kinase-like ATPase, C-terminal domain"/>
    <property type="match status" value="1"/>
</dbReference>
<dbReference type="Pfam" id="PF00672">
    <property type="entry name" value="HAMP"/>
    <property type="match status" value="1"/>
</dbReference>
<evidence type="ECO:0000256" key="13">
    <source>
        <dbReference type="ARBA" id="ARBA00023136"/>
    </source>
</evidence>
<keyword evidence="18" id="KW-1185">Reference proteome</keyword>
<feature type="transmembrane region" description="Helical" evidence="14">
    <location>
        <begin position="96"/>
        <end position="115"/>
    </location>
</feature>
<evidence type="ECO:0000256" key="3">
    <source>
        <dbReference type="ARBA" id="ARBA00012438"/>
    </source>
</evidence>
<comment type="catalytic activity">
    <reaction evidence="1">
        <text>ATP + protein L-histidine = ADP + protein N-phospho-L-histidine.</text>
        <dbReference type="EC" id="2.7.13.3"/>
    </reaction>
</comment>
<keyword evidence="7 14" id="KW-0812">Transmembrane</keyword>
<dbReference type="GO" id="GO:0005524">
    <property type="term" value="F:ATP binding"/>
    <property type="evidence" value="ECO:0007669"/>
    <property type="project" value="UniProtKB-KW"/>
</dbReference>
<evidence type="ECO:0000256" key="4">
    <source>
        <dbReference type="ARBA" id="ARBA00022475"/>
    </source>
</evidence>
<keyword evidence="13 14" id="KW-0472">Membrane</keyword>
<dbReference type="PANTHER" id="PTHR45528">
    <property type="entry name" value="SENSOR HISTIDINE KINASE CPXA"/>
    <property type="match status" value="1"/>
</dbReference>
<evidence type="ECO:0000256" key="11">
    <source>
        <dbReference type="ARBA" id="ARBA00022989"/>
    </source>
</evidence>
<evidence type="ECO:0000259" key="15">
    <source>
        <dbReference type="PROSITE" id="PS50109"/>
    </source>
</evidence>
<dbReference type="Pfam" id="PF02518">
    <property type="entry name" value="HATPase_c"/>
    <property type="match status" value="1"/>
</dbReference>
<evidence type="ECO:0000259" key="16">
    <source>
        <dbReference type="PROSITE" id="PS50885"/>
    </source>
</evidence>
<dbReference type="CDD" id="cd00082">
    <property type="entry name" value="HisKA"/>
    <property type="match status" value="1"/>
</dbReference>
<dbReference type="Gene3D" id="1.10.287.130">
    <property type="match status" value="1"/>
</dbReference>
<dbReference type="InterPro" id="IPR005467">
    <property type="entry name" value="His_kinase_dom"/>
</dbReference>
<dbReference type="GO" id="GO:0005886">
    <property type="term" value="C:plasma membrane"/>
    <property type="evidence" value="ECO:0007669"/>
    <property type="project" value="UniProtKB-SubCell"/>
</dbReference>
<dbReference type="SUPFAM" id="SSF158472">
    <property type="entry name" value="HAMP domain-like"/>
    <property type="match status" value="1"/>
</dbReference>
<keyword evidence="4" id="KW-1003">Cell membrane</keyword>
<keyword evidence="9 17" id="KW-0418">Kinase</keyword>
<dbReference type="GO" id="GO:0000155">
    <property type="term" value="F:phosphorelay sensor kinase activity"/>
    <property type="evidence" value="ECO:0007669"/>
    <property type="project" value="InterPro"/>
</dbReference>
<dbReference type="SUPFAM" id="SSF55874">
    <property type="entry name" value="ATPase domain of HSP90 chaperone/DNA topoisomerase II/histidine kinase"/>
    <property type="match status" value="1"/>
</dbReference>
<dbReference type="AlphaFoldDB" id="A0A1M4VVT2"/>
<dbReference type="CDD" id="cd00075">
    <property type="entry name" value="HATPase"/>
    <property type="match status" value="1"/>
</dbReference>
<evidence type="ECO:0000256" key="1">
    <source>
        <dbReference type="ARBA" id="ARBA00000085"/>
    </source>
</evidence>
<evidence type="ECO:0000256" key="7">
    <source>
        <dbReference type="ARBA" id="ARBA00022692"/>
    </source>
</evidence>
<dbReference type="PROSITE" id="PS50885">
    <property type="entry name" value="HAMP"/>
    <property type="match status" value="1"/>
</dbReference>
<evidence type="ECO:0000313" key="18">
    <source>
        <dbReference type="Proteomes" id="UP000184245"/>
    </source>
</evidence>
<dbReference type="Pfam" id="PF00512">
    <property type="entry name" value="HisKA"/>
    <property type="match status" value="1"/>
</dbReference>
<feature type="domain" description="HAMP" evidence="16">
    <location>
        <begin position="117"/>
        <end position="169"/>
    </location>
</feature>
<dbReference type="Proteomes" id="UP000184245">
    <property type="component" value="Unassembled WGS sequence"/>
</dbReference>
<accession>A0A1M4VVT2</accession>
<dbReference type="EC" id="2.7.13.3" evidence="3"/>
<dbReference type="PROSITE" id="PS50109">
    <property type="entry name" value="HIS_KIN"/>
    <property type="match status" value="1"/>
</dbReference>
<dbReference type="CDD" id="cd06225">
    <property type="entry name" value="HAMP"/>
    <property type="match status" value="1"/>
</dbReference>
<evidence type="ECO:0000256" key="5">
    <source>
        <dbReference type="ARBA" id="ARBA00022553"/>
    </source>
</evidence>
<dbReference type="InterPro" id="IPR036890">
    <property type="entry name" value="HATPase_C_sf"/>
</dbReference>
<gene>
    <name evidence="17" type="ORF">SAMN02745158_01355</name>
</gene>
<evidence type="ECO:0000256" key="8">
    <source>
        <dbReference type="ARBA" id="ARBA00022741"/>
    </source>
</evidence>
<keyword evidence="5" id="KW-0597">Phosphoprotein</keyword>
<keyword evidence="12" id="KW-0902">Two-component regulatory system</keyword>
<dbReference type="PANTHER" id="PTHR45528:SF1">
    <property type="entry name" value="SENSOR HISTIDINE KINASE CPXA"/>
    <property type="match status" value="1"/>
</dbReference>
<evidence type="ECO:0000313" key="17">
    <source>
        <dbReference type="EMBL" id="SHE73079.1"/>
    </source>
</evidence>
<dbReference type="InterPro" id="IPR036097">
    <property type="entry name" value="HisK_dim/P_sf"/>
</dbReference>
<keyword evidence="6" id="KW-0808">Transferase</keyword>
<dbReference type="SUPFAM" id="SSF47384">
    <property type="entry name" value="Homodimeric domain of signal transducing histidine kinase"/>
    <property type="match status" value="1"/>
</dbReference>
<dbReference type="InterPro" id="IPR003594">
    <property type="entry name" value="HATPase_dom"/>
</dbReference>
<reference evidence="17 18" key="1">
    <citation type="submission" date="2016-11" db="EMBL/GenBank/DDBJ databases">
        <authorList>
            <person name="Jaros S."/>
            <person name="Januszkiewicz K."/>
            <person name="Wedrychowicz H."/>
        </authorList>
    </citation>
    <scope>NUCLEOTIDE SEQUENCE [LARGE SCALE GENOMIC DNA]</scope>
    <source>
        <strain evidence="17 18">DSM 17459</strain>
    </source>
</reference>
<evidence type="ECO:0000256" key="6">
    <source>
        <dbReference type="ARBA" id="ARBA00022679"/>
    </source>
</evidence>
<dbReference type="OrthoDB" id="84942at2"/>
<evidence type="ECO:0000256" key="9">
    <source>
        <dbReference type="ARBA" id="ARBA00022777"/>
    </source>
</evidence>
<comment type="subcellular location">
    <subcellularLocation>
        <location evidence="2">Cell membrane</location>
        <topology evidence="2">Multi-pass membrane protein</topology>
    </subcellularLocation>
</comment>
<keyword evidence="11 14" id="KW-1133">Transmembrane helix</keyword>
<dbReference type="STRING" id="1122155.SAMN02745158_01355"/>
<dbReference type="SMART" id="SM00387">
    <property type="entry name" value="HATPase_c"/>
    <property type="match status" value="1"/>
</dbReference>
<protein>
    <recommendedName>
        <fullName evidence="3">histidine kinase</fullName>
        <ecNumber evidence="3">2.7.13.3</ecNumber>
    </recommendedName>
</protein>
<dbReference type="EMBL" id="FQVI01000005">
    <property type="protein sequence ID" value="SHE73079.1"/>
    <property type="molecule type" value="Genomic_DNA"/>
</dbReference>
<dbReference type="SMART" id="SM00388">
    <property type="entry name" value="HisKA"/>
    <property type="match status" value="1"/>
</dbReference>
<evidence type="ECO:0000256" key="14">
    <source>
        <dbReference type="SAM" id="Phobius"/>
    </source>
</evidence>
<dbReference type="InterPro" id="IPR003660">
    <property type="entry name" value="HAMP_dom"/>
</dbReference>
<dbReference type="InterPro" id="IPR050398">
    <property type="entry name" value="HssS/ArlS-like"/>
</dbReference>
<dbReference type="Gene3D" id="6.10.340.10">
    <property type="match status" value="1"/>
</dbReference>
<dbReference type="InterPro" id="IPR003661">
    <property type="entry name" value="HisK_dim/P_dom"/>
</dbReference>
<feature type="domain" description="Histidine kinase" evidence="15">
    <location>
        <begin position="184"/>
        <end position="401"/>
    </location>
</feature>
<keyword evidence="8" id="KW-0547">Nucleotide-binding</keyword>
<dbReference type="RefSeq" id="WP_072850213.1">
    <property type="nucleotide sequence ID" value="NZ_FQVI01000005.1"/>
</dbReference>
<keyword evidence="10" id="KW-0067">ATP-binding</keyword>
<evidence type="ECO:0000256" key="12">
    <source>
        <dbReference type="ARBA" id="ARBA00023012"/>
    </source>
</evidence>
<evidence type="ECO:0000256" key="2">
    <source>
        <dbReference type="ARBA" id="ARBA00004651"/>
    </source>
</evidence>
<sequence>MGKIKEAFKNMPIRKSLMLLMGTMLILVVLLTVLTLSGLRALQNRLEKGRGLLIQGYTLEIGETSGELKVNPREYEFEDLHGGKKFLYEAAGAGNIIFPVIYSIGGVAAAACLFYRRKLKEPMTLLSGSTQKIAENNLDFTVSYSSGDELGQLCQAFEEMRSALEENEKKMWRILEERKEVNASIAHDLRTPITIIQGAAEYLEKSAAKGELTFPKAEKYAGMVRTASERMESYVNSMRDLMSLEEVRLSPGKLQVQVWARGMERELELLAERAGKSLKLILPERDFCLSADPALMRRVIENLTANGLRFASREVTVTVTGVEEGQACAVKVEDDGPGFGEQEAANACLPFYSREKEGEQGHVGMGLYVSKVLCRAHRGSLTLENRPGGGAAVTAVFYSVSQEMSNELYLKN</sequence>